<dbReference type="GO" id="GO:0020037">
    <property type="term" value="F:heme binding"/>
    <property type="evidence" value="ECO:0007669"/>
    <property type="project" value="InterPro"/>
</dbReference>
<dbReference type="InterPro" id="IPR020835">
    <property type="entry name" value="Catalase_sf"/>
</dbReference>
<dbReference type="Proteomes" id="UP000199068">
    <property type="component" value="Unassembled WGS sequence"/>
</dbReference>
<dbReference type="RefSeq" id="WP_092725170.1">
    <property type="nucleotide sequence ID" value="NZ_FNGW01000003.1"/>
</dbReference>
<organism evidence="1 2">
    <name type="scientific">Romboutsia lituseburensis DSM 797</name>
    <dbReference type="NCBI Taxonomy" id="1121325"/>
    <lineage>
        <taxon>Bacteria</taxon>
        <taxon>Bacillati</taxon>
        <taxon>Bacillota</taxon>
        <taxon>Clostridia</taxon>
        <taxon>Peptostreptococcales</taxon>
        <taxon>Peptostreptococcaceae</taxon>
        <taxon>Romboutsia</taxon>
    </lineage>
</organism>
<evidence type="ECO:0000313" key="2">
    <source>
        <dbReference type="Proteomes" id="UP000199068"/>
    </source>
</evidence>
<accession>A0A1G9N477</accession>
<evidence type="ECO:0000313" key="1">
    <source>
        <dbReference type="EMBL" id="SDL81091.1"/>
    </source>
</evidence>
<dbReference type="PANTHER" id="PTHR36195">
    <property type="entry name" value="DOMAIN PROTEIN, PUTATIVE (AFU_ORTHOLOGUE AFUA_5G01990)-RELATED-RELATED"/>
    <property type="match status" value="1"/>
</dbReference>
<dbReference type="STRING" id="1121325.SAMN04515677_103463"/>
<gene>
    <name evidence="1" type="ORF">SAMN04515677_103463</name>
</gene>
<dbReference type="AlphaFoldDB" id="A0A1G9N477"/>
<dbReference type="PANTHER" id="PTHR36195:SF4">
    <property type="entry name" value="DOMAIN PROTEIN, PUTATIVE (AFU_ORTHOLOGUE AFUA_5G01990)-RELATED"/>
    <property type="match status" value="1"/>
</dbReference>
<protein>
    <submittedName>
        <fullName evidence="1">Catalase</fullName>
    </submittedName>
</protein>
<dbReference type="Gene3D" id="2.40.180.10">
    <property type="entry name" value="Catalase core domain"/>
    <property type="match status" value="1"/>
</dbReference>
<dbReference type="EMBL" id="FNGW01000003">
    <property type="protein sequence ID" value="SDL81091.1"/>
    <property type="molecule type" value="Genomic_DNA"/>
</dbReference>
<dbReference type="CDD" id="cd08152">
    <property type="entry name" value="y4iL_like"/>
    <property type="match status" value="1"/>
</dbReference>
<dbReference type="SUPFAM" id="SSF56634">
    <property type="entry name" value="Heme-dependent catalase-like"/>
    <property type="match status" value="1"/>
</dbReference>
<reference evidence="1 2" key="1">
    <citation type="submission" date="2016-10" db="EMBL/GenBank/DDBJ databases">
        <authorList>
            <person name="de Groot N.N."/>
        </authorList>
    </citation>
    <scope>NUCLEOTIDE SEQUENCE [LARGE SCALE GENOMIC DNA]</scope>
    <source>
        <strain evidence="1 2">DSM 797</strain>
    </source>
</reference>
<proteinExistence type="predicted"/>
<name>A0A1G9N477_9FIRM</name>
<keyword evidence="2" id="KW-1185">Reference proteome</keyword>
<sequence>MSRYNQDQLTDNIILMLKKKLMKEYSKGNTKRDAHAKCIGLLKAYFIVDKNLPDEYKVGIFNEYKTYPAIIRVSNSNPKIKSDKYRDFRGFSIKVLNVHGNKCTNDEKYTQDFLFINNEIMPIGTLKLFHDVIYYTTKLNPIMLGTKFLFNGNFKAIINSLKNMKHETSPLDVKYYSTTPYMFGDKKVKYALIPKSVYKSTLPRKFTSNYLTCNMQKHLKANEAVFDFMIQIQTNDKEMPINDASVKWDEKKAPFIKLGQIKIPVQVFTTKQRYDLAEILSFSPGHSLLDHRPIGDINIARIKIYEEMSKFRHNRNKKDLFEPNESYFNSFD</sequence>